<accession>A0AA39WFX7</accession>
<evidence type="ECO:0000256" key="7">
    <source>
        <dbReference type="PIRSR" id="PIRSR602403-1"/>
    </source>
</evidence>
<dbReference type="Proteomes" id="UP001175000">
    <property type="component" value="Unassembled WGS sequence"/>
</dbReference>
<dbReference type="GO" id="GO:0020037">
    <property type="term" value="F:heme binding"/>
    <property type="evidence" value="ECO:0007669"/>
    <property type="project" value="InterPro"/>
</dbReference>
<name>A0AA39WFX7_9PEZI</name>
<comment type="caution">
    <text evidence="10">The sequence shown here is derived from an EMBL/GenBank/DDBJ whole genome shotgun (WGS) entry which is preliminary data.</text>
</comment>
<keyword evidence="6 8" id="KW-0503">Monooxygenase</keyword>
<evidence type="ECO:0000313" key="11">
    <source>
        <dbReference type="Proteomes" id="UP001175000"/>
    </source>
</evidence>
<proteinExistence type="inferred from homology"/>
<dbReference type="PANTHER" id="PTHR24305">
    <property type="entry name" value="CYTOCHROME P450"/>
    <property type="match status" value="1"/>
</dbReference>
<dbReference type="InterPro" id="IPR002403">
    <property type="entry name" value="Cyt_P450_E_grp-IV"/>
</dbReference>
<dbReference type="PRINTS" id="PR00465">
    <property type="entry name" value="EP450IV"/>
</dbReference>
<protein>
    <submittedName>
        <fullName evidence="10">Cytochrome P450</fullName>
    </submittedName>
</protein>
<sequence length="497" mass="56911">MEHLIMLNYWVAAGLLFALFIALKTTYRLLLSPLSGFPGPKIAASTKLYEAYHMIIRDDWLATLERLHRQYGPVVRIGPNELHFNDHDFCVTHHKRSDLSKCTNYYGLLSTLLGGISSPHGHAQRKSIIQPLFSGKALAEFSKTTMDRHIDSLHDRLLAHQPNTPVNGTHYLWAYTNDVVVSYLVDKDMGYLWEKDLTKVHDDLRAFSSIEFATVLRAMPPIKKLFDIFPSLRKISPLNWLDDLVSSHLQDIVDDDLENRHGKDHSSVLARLWRELGDKQIVGQEAAQAMFIGNESLLSNLTCLLHYMIYNPQCVAQLREELDTLDVGTYGHRVWRDPKVLQLPYLDSICRESTRLSSPSWHRQPRMAAEPVAYRGTVIPANTSMSFTLRLLERDPQMYPEPESFSPERWLGQGPEAQKNKSRSVTFGTGSRTCLGQFIARHVLRKTLAALVYNFDISLWDEKKDVAEGFRYLNTYPRKGAEGFLNLRLTPRFETKA</sequence>
<keyword evidence="5 7" id="KW-0408">Iron</keyword>
<dbReference type="EMBL" id="JAULSU010000006">
    <property type="protein sequence ID" value="KAK0614673.1"/>
    <property type="molecule type" value="Genomic_DNA"/>
</dbReference>
<gene>
    <name evidence="10" type="ORF">B0T14DRAFT_312314</name>
</gene>
<dbReference type="InterPro" id="IPR001128">
    <property type="entry name" value="Cyt_P450"/>
</dbReference>
<keyword evidence="11" id="KW-1185">Reference proteome</keyword>
<dbReference type="Pfam" id="PF00067">
    <property type="entry name" value="p450"/>
    <property type="match status" value="1"/>
</dbReference>
<dbReference type="GO" id="GO:0016705">
    <property type="term" value="F:oxidoreductase activity, acting on paired donors, with incorporation or reduction of molecular oxygen"/>
    <property type="evidence" value="ECO:0007669"/>
    <property type="project" value="InterPro"/>
</dbReference>
<evidence type="ECO:0000256" key="6">
    <source>
        <dbReference type="ARBA" id="ARBA00023033"/>
    </source>
</evidence>
<evidence type="ECO:0000256" key="2">
    <source>
        <dbReference type="ARBA" id="ARBA00010617"/>
    </source>
</evidence>
<dbReference type="InterPro" id="IPR050121">
    <property type="entry name" value="Cytochrome_P450_monoxygenase"/>
</dbReference>
<evidence type="ECO:0000256" key="9">
    <source>
        <dbReference type="SAM" id="MobiDB-lite"/>
    </source>
</evidence>
<dbReference type="InterPro" id="IPR017972">
    <property type="entry name" value="Cyt_P450_CS"/>
</dbReference>
<evidence type="ECO:0000313" key="10">
    <source>
        <dbReference type="EMBL" id="KAK0614673.1"/>
    </source>
</evidence>
<reference evidence="10" key="1">
    <citation type="submission" date="2023-06" db="EMBL/GenBank/DDBJ databases">
        <title>Genome-scale phylogeny and comparative genomics of the fungal order Sordariales.</title>
        <authorList>
            <consortium name="Lawrence Berkeley National Laboratory"/>
            <person name="Hensen N."/>
            <person name="Bonometti L."/>
            <person name="Westerberg I."/>
            <person name="Brannstrom I.O."/>
            <person name="Guillou S."/>
            <person name="Cros-Aarteil S."/>
            <person name="Calhoun S."/>
            <person name="Haridas S."/>
            <person name="Kuo A."/>
            <person name="Mondo S."/>
            <person name="Pangilinan J."/>
            <person name="Riley R."/>
            <person name="Labutti K."/>
            <person name="Andreopoulos B."/>
            <person name="Lipzen A."/>
            <person name="Chen C."/>
            <person name="Yanf M."/>
            <person name="Daum C."/>
            <person name="Ng V."/>
            <person name="Clum A."/>
            <person name="Steindorff A."/>
            <person name="Ohm R."/>
            <person name="Martin F."/>
            <person name="Silar P."/>
            <person name="Natvig D."/>
            <person name="Lalanne C."/>
            <person name="Gautier V."/>
            <person name="Ament-Velasquez S.L."/>
            <person name="Kruys A."/>
            <person name="Hutchinson M.I."/>
            <person name="Powell A.J."/>
            <person name="Barry K."/>
            <person name="Miller A.N."/>
            <person name="Grigoriev I.V."/>
            <person name="Debuchy R."/>
            <person name="Gladieux P."/>
            <person name="Thoren M.H."/>
            <person name="Johannesson H."/>
        </authorList>
    </citation>
    <scope>NUCLEOTIDE SEQUENCE</scope>
    <source>
        <strain evidence="10">CBS 606.72</strain>
    </source>
</reference>
<dbReference type="Gene3D" id="1.10.630.10">
    <property type="entry name" value="Cytochrome P450"/>
    <property type="match status" value="1"/>
</dbReference>
<feature type="binding site" description="axial binding residue" evidence="7">
    <location>
        <position position="434"/>
    </location>
    <ligand>
        <name>heme</name>
        <dbReference type="ChEBI" id="CHEBI:30413"/>
    </ligand>
    <ligandPart>
        <name>Fe</name>
        <dbReference type="ChEBI" id="CHEBI:18248"/>
    </ligandPart>
</feature>
<organism evidence="10 11">
    <name type="scientific">Immersiella caudata</name>
    <dbReference type="NCBI Taxonomy" id="314043"/>
    <lineage>
        <taxon>Eukaryota</taxon>
        <taxon>Fungi</taxon>
        <taxon>Dikarya</taxon>
        <taxon>Ascomycota</taxon>
        <taxon>Pezizomycotina</taxon>
        <taxon>Sordariomycetes</taxon>
        <taxon>Sordariomycetidae</taxon>
        <taxon>Sordariales</taxon>
        <taxon>Lasiosphaeriaceae</taxon>
        <taxon>Immersiella</taxon>
    </lineage>
</organism>
<evidence type="ECO:0000256" key="8">
    <source>
        <dbReference type="RuleBase" id="RU000461"/>
    </source>
</evidence>
<evidence type="ECO:0000256" key="3">
    <source>
        <dbReference type="ARBA" id="ARBA00022617"/>
    </source>
</evidence>
<dbReference type="InterPro" id="IPR036396">
    <property type="entry name" value="Cyt_P450_sf"/>
</dbReference>
<dbReference type="PANTHER" id="PTHR24305:SF108">
    <property type="entry name" value="P450, PUTATIVE (EUROFUNG)-RELATED"/>
    <property type="match status" value="1"/>
</dbReference>
<comment type="similarity">
    <text evidence="2 8">Belongs to the cytochrome P450 family.</text>
</comment>
<dbReference type="PROSITE" id="PS00086">
    <property type="entry name" value="CYTOCHROME_P450"/>
    <property type="match status" value="1"/>
</dbReference>
<evidence type="ECO:0000256" key="4">
    <source>
        <dbReference type="ARBA" id="ARBA00022723"/>
    </source>
</evidence>
<feature type="region of interest" description="Disordered" evidence="9">
    <location>
        <begin position="401"/>
        <end position="425"/>
    </location>
</feature>
<keyword evidence="8" id="KW-0560">Oxidoreductase</keyword>
<dbReference type="GO" id="GO:0005506">
    <property type="term" value="F:iron ion binding"/>
    <property type="evidence" value="ECO:0007669"/>
    <property type="project" value="InterPro"/>
</dbReference>
<comment type="cofactor">
    <cofactor evidence="1 7">
        <name>heme</name>
        <dbReference type="ChEBI" id="CHEBI:30413"/>
    </cofactor>
</comment>
<keyword evidence="3 7" id="KW-0349">Heme</keyword>
<keyword evidence="4 7" id="KW-0479">Metal-binding</keyword>
<dbReference type="AlphaFoldDB" id="A0AA39WFX7"/>
<dbReference type="GO" id="GO:0004497">
    <property type="term" value="F:monooxygenase activity"/>
    <property type="evidence" value="ECO:0007669"/>
    <property type="project" value="UniProtKB-KW"/>
</dbReference>
<evidence type="ECO:0000256" key="5">
    <source>
        <dbReference type="ARBA" id="ARBA00023004"/>
    </source>
</evidence>
<evidence type="ECO:0000256" key="1">
    <source>
        <dbReference type="ARBA" id="ARBA00001971"/>
    </source>
</evidence>
<dbReference type="SUPFAM" id="SSF48264">
    <property type="entry name" value="Cytochrome P450"/>
    <property type="match status" value="1"/>
</dbReference>